<organism evidence="2">
    <name type="scientific">Arion vulgaris</name>
    <dbReference type="NCBI Taxonomy" id="1028688"/>
    <lineage>
        <taxon>Eukaryota</taxon>
        <taxon>Metazoa</taxon>
        <taxon>Spiralia</taxon>
        <taxon>Lophotrochozoa</taxon>
        <taxon>Mollusca</taxon>
        <taxon>Gastropoda</taxon>
        <taxon>Heterobranchia</taxon>
        <taxon>Euthyneura</taxon>
        <taxon>Panpulmonata</taxon>
        <taxon>Eupulmonata</taxon>
        <taxon>Stylommatophora</taxon>
        <taxon>Helicina</taxon>
        <taxon>Arionoidea</taxon>
        <taxon>Arionidae</taxon>
        <taxon>Arion</taxon>
    </lineage>
</organism>
<evidence type="ECO:0000259" key="1">
    <source>
        <dbReference type="Pfam" id="PF09458"/>
    </source>
</evidence>
<dbReference type="Gene3D" id="2.60.40.2080">
    <property type="match status" value="1"/>
</dbReference>
<dbReference type="InterPro" id="IPR037221">
    <property type="entry name" value="H-type_lectin_dom_sf"/>
</dbReference>
<dbReference type="AlphaFoldDB" id="A0A0B6Y9P9"/>
<dbReference type="GO" id="GO:0007155">
    <property type="term" value="P:cell adhesion"/>
    <property type="evidence" value="ECO:0007669"/>
    <property type="project" value="InterPro"/>
</dbReference>
<dbReference type="EMBL" id="HACG01005310">
    <property type="protein sequence ID" value="CEK52175.1"/>
    <property type="molecule type" value="Transcribed_RNA"/>
</dbReference>
<accession>A0A0B6Y9P9</accession>
<dbReference type="InterPro" id="IPR019019">
    <property type="entry name" value="H-type_lectin_domain"/>
</dbReference>
<protein>
    <recommendedName>
        <fullName evidence="1">H-type lectin domain-containing protein</fullName>
    </recommendedName>
</protein>
<name>A0A0B6Y9P9_9EUPU</name>
<dbReference type="SUPFAM" id="SSF141086">
    <property type="entry name" value="Agglutinin HPA-like"/>
    <property type="match status" value="1"/>
</dbReference>
<proteinExistence type="predicted"/>
<evidence type="ECO:0000313" key="2">
    <source>
        <dbReference type="EMBL" id="CEK52175.1"/>
    </source>
</evidence>
<dbReference type="GO" id="GO:0030246">
    <property type="term" value="F:carbohydrate binding"/>
    <property type="evidence" value="ECO:0007669"/>
    <property type="project" value="InterPro"/>
</dbReference>
<feature type="domain" description="H-type lectin" evidence="1">
    <location>
        <begin position="32"/>
        <end position="97"/>
    </location>
</feature>
<reference evidence="2" key="1">
    <citation type="submission" date="2014-12" db="EMBL/GenBank/DDBJ databases">
        <title>Insight into the proteome of Arion vulgaris.</title>
        <authorList>
            <person name="Aradska J."/>
            <person name="Bulat T."/>
            <person name="Smidak R."/>
            <person name="Sarate P."/>
            <person name="Gangsoo J."/>
            <person name="Sialana F."/>
            <person name="Bilban M."/>
            <person name="Lubec G."/>
        </authorList>
    </citation>
    <scope>NUCLEOTIDE SEQUENCE</scope>
    <source>
        <tissue evidence="2">Skin</tissue>
    </source>
</reference>
<dbReference type="Pfam" id="PF09458">
    <property type="entry name" value="H_lectin"/>
    <property type="match status" value="1"/>
</dbReference>
<sequence>MLSFCAANVQTGSFTCENSATWANVGGLPTCTKKFVFDVPYTSAPNVILTLTDWDIQNSKNLQIVTNVTEVSKTGFTATAAFWGKTVVNKVIVSWLSTDAVSWSNTDA</sequence>
<gene>
    <name evidence="2" type="primary">ORF15771</name>
</gene>